<evidence type="ECO:0000256" key="10">
    <source>
        <dbReference type="ARBA" id="ARBA00023211"/>
    </source>
</evidence>
<dbReference type="InterPro" id="IPR014052">
    <property type="entry name" value="DNA_primase_ssu_euk/arc"/>
</dbReference>
<accession>A0A7L9FIL4</accession>
<dbReference type="GO" id="GO:0003899">
    <property type="term" value="F:DNA-directed RNA polymerase activity"/>
    <property type="evidence" value="ECO:0007669"/>
    <property type="project" value="UniProtKB-UniRule"/>
</dbReference>
<comment type="subunit">
    <text evidence="11">Heterodimer of a small subunit (PriS) and a large subunit (PriL).</text>
</comment>
<reference evidence="14 15" key="1">
    <citation type="submission" date="2020-10" db="EMBL/GenBank/DDBJ databases">
        <title>Thermofilum lucidum 3507LT sp. nov. a novel member of Thermofilaceae family isolated from Chile hot spring, and proposal of description order Thermofilales.</title>
        <authorList>
            <person name="Zayulina K.S."/>
            <person name="Elcheninov A.G."/>
            <person name="Toshchakov S.V."/>
            <person name="Kublanov I.V."/>
        </authorList>
    </citation>
    <scope>NUCLEOTIDE SEQUENCE [LARGE SCALE GENOMIC DNA]</scope>
    <source>
        <strain evidence="14 15">3507LT</strain>
    </source>
</reference>
<evidence type="ECO:0000256" key="7">
    <source>
        <dbReference type="ARBA" id="ARBA00022723"/>
    </source>
</evidence>
<keyword evidence="15" id="KW-1185">Reference proteome</keyword>
<comment type="function">
    <text evidence="13">RNA polymerase that catalyzes the synthesis of short RNA molecules used as primers for DNA polymerase during DNA replication.</text>
</comment>
<dbReference type="Pfam" id="PF01896">
    <property type="entry name" value="DNA_primase_S"/>
    <property type="match status" value="1"/>
</dbReference>
<dbReference type="GO" id="GO:0000428">
    <property type="term" value="C:DNA-directed RNA polymerase complex"/>
    <property type="evidence" value="ECO:0007669"/>
    <property type="project" value="UniProtKB-KW"/>
</dbReference>
<comment type="cofactor">
    <cofactor evidence="11">
        <name>Mg(2+)</name>
        <dbReference type="ChEBI" id="CHEBI:18420"/>
    </cofactor>
    <cofactor evidence="11">
        <name>Mn(2+)</name>
        <dbReference type="ChEBI" id="CHEBI:29035"/>
    </cofactor>
</comment>
<evidence type="ECO:0000256" key="3">
    <source>
        <dbReference type="ARBA" id="ARBA00022515"/>
    </source>
</evidence>
<dbReference type="PANTHER" id="PTHR10536">
    <property type="entry name" value="DNA PRIMASE SMALL SUBUNIT"/>
    <property type="match status" value="1"/>
</dbReference>
<organism evidence="14 15">
    <name type="scientific">Infirmifilum lucidum</name>
    <dbReference type="NCBI Taxonomy" id="2776706"/>
    <lineage>
        <taxon>Archaea</taxon>
        <taxon>Thermoproteota</taxon>
        <taxon>Thermoprotei</taxon>
        <taxon>Thermofilales</taxon>
        <taxon>Thermofilaceae</taxon>
        <taxon>Infirmifilum</taxon>
    </lineage>
</organism>
<keyword evidence="5 11" id="KW-0548">Nucleotidyltransferase</keyword>
<evidence type="ECO:0000256" key="1">
    <source>
        <dbReference type="ARBA" id="ARBA00009762"/>
    </source>
</evidence>
<keyword evidence="2 11" id="KW-0240">DNA-directed RNA polymerase</keyword>
<evidence type="ECO:0000256" key="6">
    <source>
        <dbReference type="ARBA" id="ARBA00022705"/>
    </source>
</evidence>
<protein>
    <recommendedName>
        <fullName evidence="11">DNA primase small subunit PriS</fullName>
        <ecNumber evidence="11">2.7.7.-</ecNumber>
    </recommendedName>
</protein>
<evidence type="ECO:0000313" key="14">
    <source>
        <dbReference type="EMBL" id="QOJ79599.1"/>
    </source>
</evidence>
<comment type="similarity">
    <text evidence="1 11 12">Belongs to the eukaryotic-type primase small subunit family.</text>
</comment>
<evidence type="ECO:0000256" key="8">
    <source>
        <dbReference type="ARBA" id="ARBA00022842"/>
    </source>
</evidence>
<dbReference type="GO" id="GO:0006269">
    <property type="term" value="P:DNA replication, synthesis of primer"/>
    <property type="evidence" value="ECO:0007669"/>
    <property type="project" value="UniProtKB-UniRule"/>
</dbReference>
<dbReference type="GeneID" id="59148997"/>
<dbReference type="RefSeq" id="WP_192819571.1">
    <property type="nucleotide sequence ID" value="NZ_CP062310.1"/>
</dbReference>
<evidence type="ECO:0000256" key="13">
    <source>
        <dbReference type="RuleBase" id="RU004224"/>
    </source>
</evidence>
<dbReference type="EC" id="2.7.7.-" evidence="11"/>
<gene>
    <name evidence="11" type="primary">priS</name>
    <name evidence="14" type="ORF">IG193_03835</name>
</gene>
<proteinExistence type="inferred from homology"/>
<keyword evidence="6 11" id="KW-0235">DNA replication</keyword>
<dbReference type="KEGG" id="thel:IG193_03835"/>
<dbReference type="HAMAP" id="MF_00700">
    <property type="entry name" value="DNA_primase_sml_arc"/>
    <property type="match status" value="1"/>
</dbReference>
<dbReference type="AlphaFoldDB" id="A0A7L9FIL4"/>
<keyword evidence="10 11" id="KW-0464">Manganese</keyword>
<feature type="active site" evidence="11">
    <location>
        <position position="94"/>
    </location>
</feature>
<keyword evidence="9 11" id="KW-0804">Transcription</keyword>
<evidence type="ECO:0000256" key="4">
    <source>
        <dbReference type="ARBA" id="ARBA00022679"/>
    </source>
</evidence>
<evidence type="ECO:0000256" key="5">
    <source>
        <dbReference type="ARBA" id="ARBA00022695"/>
    </source>
</evidence>
<dbReference type="EMBL" id="CP062310">
    <property type="protein sequence ID" value="QOJ79599.1"/>
    <property type="molecule type" value="Genomic_DNA"/>
</dbReference>
<evidence type="ECO:0000256" key="9">
    <source>
        <dbReference type="ARBA" id="ARBA00023163"/>
    </source>
</evidence>
<evidence type="ECO:0000313" key="15">
    <source>
        <dbReference type="Proteomes" id="UP000594121"/>
    </source>
</evidence>
<evidence type="ECO:0000256" key="12">
    <source>
        <dbReference type="RuleBase" id="RU003514"/>
    </source>
</evidence>
<feature type="active site" evidence="11">
    <location>
        <position position="271"/>
    </location>
</feature>
<dbReference type="InParanoid" id="A0A7L9FIL4"/>
<dbReference type="InterPro" id="IPR002755">
    <property type="entry name" value="DNA_primase_S"/>
</dbReference>
<evidence type="ECO:0000256" key="11">
    <source>
        <dbReference type="HAMAP-Rule" id="MF_00700"/>
    </source>
</evidence>
<dbReference type="GO" id="GO:0046872">
    <property type="term" value="F:metal ion binding"/>
    <property type="evidence" value="ECO:0007669"/>
    <property type="project" value="UniProtKB-KW"/>
</dbReference>
<feature type="active site" evidence="11">
    <location>
        <position position="92"/>
    </location>
</feature>
<keyword evidence="7 11" id="KW-0479">Metal-binding</keyword>
<evidence type="ECO:0000256" key="2">
    <source>
        <dbReference type="ARBA" id="ARBA00022478"/>
    </source>
</evidence>
<dbReference type="GO" id="GO:1990077">
    <property type="term" value="C:primosome complex"/>
    <property type="evidence" value="ECO:0007669"/>
    <property type="project" value="UniProtKB-KW"/>
</dbReference>
<dbReference type="Gene3D" id="3.90.920.10">
    <property type="entry name" value="DNA primase, PRIM domain"/>
    <property type="match status" value="1"/>
</dbReference>
<comment type="function">
    <text evidence="11">Catalytic subunit of DNA primase, an RNA polymerase that catalyzes the synthesis of short RNA molecules used as primers for DNA polymerase during DNA replication. The small subunit contains the primase catalytic core and has DNA synthesis activity on its own. Binding to the large subunit stabilizes and modulates the activity, increasing the rate of DNA synthesis while decreasing the length of the DNA fragments, and conferring RNA synthesis capability. The DNA polymerase activity may enable DNA primase to also catalyze primer extension after primer synthesis. May also play a role in DNA repair.</text>
</comment>
<dbReference type="InterPro" id="IPR023639">
    <property type="entry name" value="DNA_primase_ssu_PriS"/>
</dbReference>
<dbReference type="Proteomes" id="UP000594121">
    <property type="component" value="Chromosome"/>
</dbReference>
<keyword evidence="8 11" id="KW-0460">Magnesium</keyword>
<dbReference type="CDD" id="cd04860">
    <property type="entry name" value="AE_Prim_S"/>
    <property type="match status" value="1"/>
</dbReference>
<dbReference type="SUPFAM" id="SSF56747">
    <property type="entry name" value="Prim-pol domain"/>
    <property type="match status" value="1"/>
</dbReference>
<name>A0A7L9FIL4_9CREN</name>
<keyword evidence="3 11" id="KW-0639">Primosome</keyword>
<sequence>MDQAGIVRLFKAYYARNTVPPPSSIEKREFAFSFFDSQGMARHMAFRDAGELNKFIRDKVPQHAYYSTAYYADPAASDMDEKGWQGADLVFDIDVDHINTPCKPLHDTWKCRNCGAEGWGFVEKCPSCGSDRVERQTWVCEQCISVARDEVLKLVDILEEDFGISRDEMYVVFSGHRGFHLHVEDSALVDLDQEARREIADYVRGLGIDPELYIARTRGGYTYRYTPEDPGWRGRIAKLLQLRPEAEGRLSRGELERLILECVAEARANIDEKVTMDVKRLIRLPGTLHGKTGLKVLRMTVQQLEALDARGVLEKAIALPDEPVRVEMDKWPRKILATSLPDQAGERTLPLYLAVYLALNGKARVLGPA</sequence>
<keyword evidence="4 11" id="KW-0808">Transferase</keyword>